<dbReference type="NCBIfam" id="TIGR00675">
    <property type="entry name" value="dcm"/>
    <property type="match status" value="1"/>
</dbReference>
<keyword evidence="10" id="KW-1185">Reference proteome</keyword>
<dbReference type="GO" id="GO:0003886">
    <property type="term" value="F:DNA (cytosine-5-)-methyltransferase activity"/>
    <property type="evidence" value="ECO:0007669"/>
    <property type="project" value="UniProtKB-EC"/>
</dbReference>
<evidence type="ECO:0000313" key="10">
    <source>
        <dbReference type="Proteomes" id="UP000076830"/>
    </source>
</evidence>
<dbReference type="GO" id="GO:0044027">
    <property type="term" value="P:negative regulation of gene expression via chromosomal CpG island methylation"/>
    <property type="evidence" value="ECO:0007669"/>
    <property type="project" value="TreeGrafter"/>
</dbReference>
<gene>
    <name evidence="9" type="ORF">I596_1205</name>
</gene>
<dbReference type="InterPro" id="IPR001525">
    <property type="entry name" value="C5_MeTfrase"/>
</dbReference>
<comment type="catalytic activity">
    <reaction evidence="6">
        <text>a 2'-deoxycytidine in DNA + S-adenosyl-L-methionine = a 5-methyl-2'-deoxycytidine in DNA + S-adenosyl-L-homocysteine + H(+)</text>
        <dbReference type="Rhea" id="RHEA:13681"/>
        <dbReference type="Rhea" id="RHEA-COMP:11369"/>
        <dbReference type="Rhea" id="RHEA-COMP:11370"/>
        <dbReference type="ChEBI" id="CHEBI:15378"/>
        <dbReference type="ChEBI" id="CHEBI:57856"/>
        <dbReference type="ChEBI" id="CHEBI:59789"/>
        <dbReference type="ChEBI" id="CHEBI:85452"/>
        <dbReference type="ChEBI" id="CHEBI:85454"/>
        <dbReference type="EC" id="2.1.1.37"/>
    </reaction>
</comment>
<dbReference type="REBASE" id="144715">
    <property type="entry name" value="M.Dko123ORF1205P"/>
</dbReference>
<reference evidence="9 10" key="1">
    <citation type="submission" date="2016-04" db="EMBL/GenBank/DDBJ databases">
        <title>Complete genome sequence of Dokdonella koreensis DS-123T.</title>
        <authorList>
            <person name="Kim J.F."/>
            <person name="Lee H."/>
            <person name="Kwak M.-J."/>
        </authorList>
    </citation>
    <scope>NUCLEOTIDE SEQUENCE [LARGE SCALE GENOMIC DNA]</scope>
    <source>
        <strain evidence="9 10">DS-123</strain>
    </source>
</reference>
<feature type="active site" evidence="7">
    <location>
        <position position="108"/>
    </location>
</feature>
<keyword evidence="4 7" id="KW-0949">S-adenosyl-L-methionine</keyword>
<dbReference type="PROSITE" id="PS51679">
    <property type="entry name" value="SAM_MT_C5"/>
    <property type="match status" value="1"/>
</dbReference>
<dbReference type="EMBL" id="CP015249">
    <property type="protein sequence ID" value="ANB17235.1"/>
    <property type="molecule type" value="Genomic_DNA"/>
</dbReference>
<dbReference type="SUPFAM" id="SSF53335">
    <property type="entry name" value="S-adenosyl-L-methionine-dependent methyltransferases"/>
    <property type="match status" value="1"/>
</dbReference>
<dbReference type="InterPro" id="IPR029063">
    <property type="entry name" value="SAM-dependent_MTases_sf"/>
</dbReference>
<dbReference type="EC" id="2.1.1.37" evidence="1"/>
<dbReference type="PANTHER" id="PTHR10629">
    <property type="entry name" value="CYTOSINE-SPECIFIC METHYLTRANSFERASE"/>
    <property type="match status" value="1"/>
</dbReference>
<dbReference type="Pfam" id="PF00145">
    <property type="entry name" value="DNA_methylase"/>
    <property type="match status" value="1"/>
</dbReference>
<sequence length="415" mass="45231">MNRAPTDRELRPDAHAQLSSNLSCEPVHLMRGPTPMGNHYVAGLFAGIGGVERGLARAGHETVLFCENDPAAMAVLRDRFPAIRLHDDVRTLQELPRETTLVVAGFPCQDLSQAGTTKGLAGARSGLVGEVFRLIEAARTPWVLLENVPFMLQLGRGEAMNVITSRLEVMGYRWAYRVVDSRAFGLPQRRRRVYLVASLEGDPRHVLFADEAGARADPILNGHPVACGFYWTEGLRGLGWAVDAVPTLKGGSALGIPSPPAIWMPDGILVTPDIRDGERLQGFPAGWTKAAEKVAKKGSRWKLVGNAVSVPAANWIGRRMRRPGHLLDFDVRSMHGHRHWPIAAWNVGEGRFAVAASEWPVSKAPPPLHAFLKHGVAPLSARATGGFLKRTRDAKLNFPPGFISAVERHLAAMSD</sequence>
<evidence type="ECO:0000256" key="5">
    <source>
        <dbReference type="ARBA" id="ARBA00022747"/>
    </source>
</evidence>
<evidence type="ECO:0000256" key="7">
    <source>
        <dbReference type="PROSITE-ProRule" id="PRU01016"/>
    </source>
</evidence>
<keyword evidence="3 7" id="KW-0808">Transferase</keyword>
<dbReference type="PRINTS" id="PR00105">
    <property type="entry name" value="C5METTRFRASE"/>
</dbReference>
<protein>
    <recommendedName>
        <fullName evidence="1">DNA (cytosine-5-)-methyltransferase</fullName>
        <ecNumber evidence="1">2.1.1.37</ecNumber>
    </recommendedName>
</protein>
<dbReference type="InterPro" id="IPR050390">
    <property type="entry name" value="C5-Methyltransferase"/>
</dbReference>
<keyword evidence="2 7" id="KW-0489">Methyltransferase</keyword>
<organism evidence="9 10">
    <name type="scientific">Dokdonella koreensis DS-123</name>
    <dbReference type="NCBI Taxonomy" id="1300342"/>
    <lineage>
        <taxon>Bacteria</taxon>
        <taxon>Pseudomonadati</taxon>
        <taxon>Pseudomonadota</taxon>
        <taxon>Gammaproteobacteria</taxon>
        <taxon>Lysobacterales</taxon>
        <taxon>Rhodanobacteraceae</taxon>
        <taxon>Dokdonella</taxon>
    </lineage>
</organism>
<accession>A0A160DSI7</accession>
<evidence type="ECO:0000256" key="2">
    <source>
        <dbReference type="ARBA" id="ARBA00022603"/>
    </source>
</evidence>
<dbReference type="RefSeq" id="WP_223303921.1">
    <property type="nucleotide sequence ID" value="NZ_CP015249.1"/>
</dbReference>
<evidence type="ECO:0000256" key="1">
    <source>
        <dbReference type="ARBA" id="ARBA00011975"/>
    </source>
</evidence>
<dbReference type="GO" id="GO:0003677">
    <property type="term" value="F:DNA binding"/>
    <property type="evidence" value="ECO:0007669"/>
    <property type="project" value="TreeGrafter"/>
</dbReference>
<name>A0A160DSI7_9GAMM</name>
<dbReference type="Proteomes" id="UP000076830">
    <property type="component" value="Chromosome"/>
</dbReference>
<dbReference type="KEGG" id="dko:I596_1205"/>
<dbReference type="STRING" id="1300342.I596_1205"/>
<proteinExistence type="inferred from homology"/>
<keyword evidence="5" id="KW-0680">Restriction system</keyword>
<dbReference type="Gene3D" id="3.40.50.150">
    <property type="entry name" value="Vaccinia Virus protein VP39"/>
    <property type="match status" value="1"/>
</dbReference>
<evidence type="ECO:0000256" key="8">
    <source>
        <dbReference type="RuleBase" id="RU000416"/>
    </source>
</evidence>
<dbReference type="PANTHER" id="PTHR10629:SF50">
    <property type="entry name" value="DNA (CYTOSINE-5)-METHYLTRANSFERASE CMT3"/>
    <property type="match status" value="1"/>
</dbReference>
<evidence type="ECO:0000256" key="6">
    <source>
        <dbReference type="ARBA" id="ARBA00047422"/>
    </source>
</evidence>
<evidence type="ECO:0000256" key="3">
    <source>
        <dbReference type="ARBA" id="ARBA00022679"/>
    </source>
</evidence>
<dbReference type="GO" id="GO:0032259">
    <property type="term" value="P:methylation"/>
    <property type="evidence" value="ECO:0007669"/>
    <property type="project" value="UniProtKB-KW"/>
</dbReference>
<dbReference type="PATRIC" id="fig|1300342.3.peg.1174"/>
<evidence type="ECO:0000313" key="9">
    <source>
        <dbReference type="EMBL" id="ANB17235.1"/>
    </source>
</evidence>
<evidence type="ECO:0000256" key="4">
    <source>
        <dbReference type="ARBA" id="ARBA00022691"/>
    </source>
</evidence>
<dbReference type="GO" id="GO:0009307">
    <property type="term" value="P:DNA restriction-modification system"/>
    <property type="evidence" value="ECO:0007669"/>
    <property type="project" value="UniProtKB-KW"/>
</dbReference>
<dbReference type="AlphaFoldDB" id="A0A160DSI7"/>
<comment type="similarity">
    <text evidence="7 8">Belongs to the class I-like SAM-binding methyltransferase superfamily. C5-methyltransferase family.</text>
</comment>